<feature type="signal peptide" evidence="1">
    <location>
        <begin position="1"/>
        <end position="23"/>
    </location>
</feature>
<feature type="chain" id="PRO_5001477364" evidence="1">
    <location>
        <begin position="24"/>
        <end position="267"/>
    </location>
</feature>
<sequence length="267" mass="29382">MKQLKLMVLTLTLLMGTMFTSCMDSGESGPQQWAGVVKVNDRMGYVTFTDAAGTELVPTNTIPVTLNARMAYIYCQVDEGQDLSTNPKSIKITLLADPTGIDATAITTPKVGESGDVTTNAPVGSLSFASGYSTVAPFQFSENTIVLPVLYRVKNVTTTEDIKNELAKHTFTLVCYTDDIKSGDTILKLYLRYKVEDEPAAIAERATRTSSFKAYEISQILREYTLKSGQAKPAKITIVAQQNEYNNKLEDTSTTEKVYEIEYKTAE</sequence>
<protein>
    <submittedName>
        <fullName evidence="2">Putative lipoprotein</fullName>
    </submittedName>
</protein>
<keyword evidence="2" id="KW-0449">Lipoprotein</keyword>
<keyword evidence="1" id="KW-0732">Signal</keyword>
<dbReference type="PROSITE" id="PS51257">
    <property type="entry name" value="PROKAR_LIPOPROTEIN"/>
    <property type="match status" value="1"/>
</dbReference>
<evidence type="ECO:0000313" key="3">
    <source>
        <dbReference type="Proteomes" id="UP000020529"/>
    </source>
</evidence>
<dbReference type="InterPro" id="IPR038179">
    <property type="entry name" value="NigD-like_N_sf"/>
</dbReference>
<dbReference type="EMBL" id="JGCY01000134">
    <property type="protein sequence ID" value="EXY76581.1"/>
    <property type="molecule type" value="Genomic_DNA"/>
</dbReference>
<dbReference type="RefSeq" id="WP_022348222.1">
    <property type="nucleotide sequence ID" value="NZ_JGCY01000134.1"/>
</dbReference>
<evidence type="ECO:0000256" key="1">
    <source>
        <dbReference type="SAM" id="SignalP"/>
    </source>
</evidence>
<dbReference type="Proteomes" id="UP000020529">
    <property type="component" value="Unassembled WGS sequence"/>
</dbReference>
<comment type="caution">
    <text evidence="2">The sequence shown here is derived from an EMBL/GenBank/DDBJ whole genome shotgun (WGS) entry which is preliminary data.</text>
</comment>
<dbReference type="Gene3D" id="2.60.40.3220">
    <property type="match status" value="1"/>
</dbReference>
<gene>
    <name evidence="2" type="ORF">M124_4503</name>
</gene>
<accession>A0A015U058</accession>
<reference evidence="2 3" key="1">
    <citation type="submission" date="2014-02" db="EMBL/GenBank/DDBJ databases">
        <authorList>
            <person name="Sears C."/>
            <person name="Carroll K."/>
            <person name="Sack B.R."/>
            <person name="Qadri F."/>
            <person name="Myers L.L."/>
            <person name="Chung G.-T."/>
            <person name="Escheverria P."/>
            <person name="Fraser C.M."/>
            <person name="Sadzewicz L."/>
            <person name="Shefchek K.A."/>
            <person name="Tallon L."/>
            <person name="Das S.P."/>
            <person name="Daugherty S."/>
            <person name="Mongodin E.F."/>
        </authorList>
    </citation>
    <scope>NUCLEOTIDE SEQUENCE [LARGE SCALE GENOMIC DNA]</scope>
    <source>
        <strain evidence="3">3988T(B)14</strain>
    </source>
</reference>
<dbReference type="AlphaFoldDB" id="A0A015U058"/>
<proteinExistence type="predicted"/>
<organism evidence="2 3">
    <name type="scientific">Bacteroides fragilis str. 3988T(B)14</name>
    <dbReference type="NCBI Taxonomy" id="1339315"/>
    <lineage>
        <taxon>Bacteria</taxon>
        <taxon>Pseudomonadati</taxon>
        <taxon>Bacteroidota</taxon>
        <taxon>Bacteroidia</taxon>
        <taxon>Bacteroidales</taxon>
        <taxon>Bacteroidaceae</taxon>
        <taxon>Bacteroides</taxon>
    </lineage>
</organism>
<dbReference type="Gene3D" id="2.40.50.500">
    <property type="entry name" value="NigD-like N-terminal OB domain"/>
    <property type="match status" value="1"/>
</dbReference>
<dbReference type="PATRIC" id="fig|1339315.3.peg.437"/>
<name>A0A015U058_BACFG</name>
<evidence type="ECO:0000313" key="2">
    <source>
        <dbReference type="EMBL" id="EXY76581.1"/>
    </source>
</evidence>